<feature type="domain" description="Histidine kinase" evidence="11">
    <location>
        <begin position="525"/>
        <end position="746"/>
    </location>
</feature>
<dbReference type="Gene3D" id="3.30.450.40">
    <property type="match status" value="1"/>
</dbReference>
<keyword evidence="10" id="KW-1133">Transmembrane helix</keyword>
<sequence>MQNNFKRNLIVSSGISMLILLISSTASYISIRKLLDSNAMVNHTNEVIYQINQGHNITIEAQNSVRGFLITGKSALLEAYNGAEERAGISYQTLKGLTADNLTQQKNMAELKLNSQIFYSYLKERVASKAAGFNATEEHLLRGKELLNNLRGSLRAMENEEQRLLKIRIEQASENASYSLILIVLAALLALVITVVFFIRMLRDFRQRQKLQMELQRNEIETANRIRVISGIAEQISDGNYEIRVNDNESDALGSVAGSLNNMAVSLNRSFNLLTEKEWLQTGMAHLSNVMLGEKTVEQLTKETIEFVAEYTKSNAGVIYLLEGDELHMVSGYSFIPSKKRERLKLGEALTGQAAKSKKMLELKLTENEDISISYALGEIRPAHVVAIPLMEANVEGVMELASVREFTTLELNFLTDASYNIAIAIKGALSRKRVQELLEETQAQSEELSVQHSELESINAELETQTEKLQASEEELKVQQEELQQTNEELAERSVLLEEQNTEIQKKSEALELSTRYKSEFLANMSHELRTPLNSILLLSRLLSENNEQNMSAEQIEFAKVIQSSGNGLLGLIDEILDLSKIEAGKMELEILDVPVQDIAESLKSLFSVMAKEKGIEFKVITKNAPLVIKSDKMRLEQILKNLISNGIKFTSKGAVTLEIYKDPKNEKFLCFSVRDTGIGISPEQQPLVFEAFHQADGSTKRKYGGTGLGLSISRELAKLLQGGLSLKSVLNEGSEFTLRIPVSISTAGHAIPDPAADPASAATAELSHGAPDRYVAPDIPEDLPDDRDAISAGDKVILIVEDDTHFAKSLLDYTRKRGYKGVVSVRGDHALNLALTFHPVGILLDIQLPVKSGWEVMEELKNNPQTRPIPVHIMSSHKLRQESLLKGAINFLDKPAAYEQIPEVFKKIEQIVNRDAQKVLIIEDNSKHASALAFFLETHSISSEIKSEVSEGVMALQKPDINCVILDMGIPDRQAYDILEKVKENPGLENLPIIVFTGKSLSMQEELKIKKYADSIVVKTAHSYQRMIDEVSLFLHLMEEKKTEGIKNKKYQLLNNVLSNKTVLVVDDDVRNIYSLTKALEILQMKVVTAIDGKEALRILDENPGVDVVLLDMMMPNMDGYETAQRIREKPKFRNLPVIAVTAKAMMGDREKCINAGASDYITKPVDVDQLLSLLRVWLYDKQ</sequence>
<keyword evidence="10" id="KW-0472">Membrane</keyword>
<dbReference type="Pfam" id="PF00072">
    <property type="entry name" value="Response_reg"/>
    <property type="match status" value="3"/>
</dbReference>
<keyword evidence="9" id="KW-0175">Coiled coil</keyword>
<organism evidence="14 15">
    <name type="scientific">Flavobacterium magnum</name>
    <dbReference type="NCBI Taxonomy" id="2162713"/>
    <lineage>
        <taxon>Bacteria</taxon>
        <taxon>Pseudomonadati</taxon>
        <taxon>Bacteroidota</taxon>
        <taxon>Flavobacteriia</taxon>
        <taxon>Flavobacteriales</taxon>
        <taxon>Flavobacteriaceae</taxon>
        <taxon>Flavobacterium</taxon>
    </lineage>
</organism>
<comment type="catalytic activity">
    <reaction evidence="1">
        <text>ATP + protein L-histidine = ADP + protein N-phospho-L-histidine.</text>
        <dbReference type="EC" id="2.7.13.3"/>
    </reaction>
</comment>
<dbReference type="InterPro" id="IPR005467">
    <property type="entry name" value="His_kinase_dom"/>
</dbReference>
<dbReference type="InterPro" id="IPR011006">
    <property type="entry name" value="CheY-like_superfamily"/>
</dbReference>
<dbReference type="PROSITE" id="PS50110">
    <property type="entry name" value="RESPONSE_REGULATORY"/>
    <property type="match status" value="3"/>
</dbReference>
<feature type="coiled-coil region" evidence="9">
    <location>
        <begin position="432"/>
        <end position="508"/>
    </location>
</feature>
<gene>
    <name evidence="14" type="ORF">HYN48_08965</name>
</gene>
<name>A0A2S0RGH2_9FLAO</name>
<dbReference type="SMART" id="SM00448">
    <property type="entry name" value="REC"/>
    <property type="match status" value="3"/>
</dbReference>
<keyword evidence="15" id="KW-1185">Reference proteome</keyword>
<dbReference type="SMART" id="SM00304">
    <property type="entry name" value="HAMP"/>
    <property type="match status" value="1"/>
</dbReference>
<feature type="domain" description="Response regulatory" evidence="12">
    <location>
        <begin position="798"/>
        <end position="911"/>
    </location>
</feature>
<accession>A0A2S0RGH2</accession>
<dbReference type="PANTHER" id="PTHR45339:SF1">
    <property type="entry name" value="HYBRID SIGNAL TRANSDUCTION HISTIDINE KINASE J"/>
    <property type="match status" value="1"/>
</dbReference>
<dbReference type="InterPro" id="IPR003661">
    <property type="entry name" value="HisK_dim/P_dom"/>
</dbReference>
<dbReference type="PROSITE" id="PS50109">
    <property type="entry name" value="HIS_KIN"/>
    <property type="match status" value="1"/>
</dbReference>
<evidence type="ECO:0000259" key="11">
    <source>
        <dbReference type="PROSITE" id="PS50109"/>
    </source>
</evidence>
<dbReference type="InterPro" id="IPR001789">
    <property type="entry name" value="Sig_transdc_resp-reg_receiver"/>
</dbReference>
<dbReference type="SUPFAM" id="SSF47384">
    <property type="entry name" value="Homodimeric domain of signal transducing histidine kinase"/>
    <property type="match status" value="1"/>
</dbReference>
<protein>
    <recommendedName>
        <fullName evidence="3">histidine kinase</fullName>
        <ecNumber evidence="3">2.7.13.3</ecNumber>
    </recommendedName>
</protein>
<keyword evidence="7" id="KW-0902">Two-component regulatory system</keyword>
<keyword evidence="10" id="KW-0812">Transmembrane</keyword>
<keyword evidence="6 14" id="KW-0418">Kinase</keyword>
<dbReference type="InterPro" id="IPR007891">
    <property type="entry name" value="CHASE3"/>
</dbReference>
<dbReference type="AlphaFoldDB" id="A0A2S0RGH2"/>
<feature type="domain" description="Response regulatory" evidence="12">
    <location>
        <begin position="1064"/>
        <end position="1181"/>
    </location>
</feature>
<dbReference type="FunFam" id="3.30.565.10:FF:000010">
    <property type="entry name" value="Sensor histidine kinase RcsC"/>
    <property type="match status" value="1"/>
</dbReference>
<dbReference type="InterPro" id="IPR003018">
    <property type="entry name" value="GAF"/>
</dbReference>
<evidence type="ECO:0000259" key="12">
    <source>
        <dbReference type="PROSITE" id="PS50110"/>
    </source>
</evidence>
<dbReference type="CDD" id="cd19410">
    <property type="entry name" value="HK9-like_sensor"/>
    <property type="match status" value="1"/>
</dbReference>
<dbReference type="Gene3D" id="6.10.340.10">
    <property type="match status" value="1"/>
</dbReference>
<keyword evidence="4 8" id="KW-0597">Phosphoprotein</keyword>
<evidence type="ECO:0000256" key="2">
    <source>
        <dbReference type="ARBA" id="ARBA00004370"/>
    </source>
</evidence>
<evidence type="ECO:0000256" key="4">
    <source>
        <dbReference type="ARBA" id="ARBA00022553"/>
    </source>
</evidence>
<evidence type="ECO:0000256" key="6">
    <source>
        <dbReference type="ARBA" id="ARBA00022777"/>
    </source>
</evidence>
<keyword evidence="5" id="KW-0808">Transferase</keyword>
<dbReference type="KEGG" id="fmg:HYN48_08965"/>
<evidence type="ECO:0000256" key="9">
    <source>
        <dbReference type="SAM" id="Coils"/>
    </source>
</evidence>
<dbReference type="InterPro" id="IPR036097">
    <property type="entry name" value="HisK_dim/P_sf"/>
</dbReference>
<evidence type="ECO:0000256" key="5">
    <source>
        <dbReference type="ARBA" id="ARBA00022679"/>
    </source>
</evidence>
<feature type="domain" description="Response regulatory" evidence="12">
    <location>
        <begin position="920"/>
        <end position="1036"/>
    </location>
</feature>
<dbReference type="EMBL" id="CP028811">
    <property type="protein sequence ID" value="AWA30201.1"/>
    <property type="molecule type" value="Genomic_DNA"/>
</dbReference>
<dbReference type="PANTHER" id="PTHR45339">
    <property type="entry name" value="HYBRID SIGNAL TRANSDUCTION HISTIDINE KINASE J"/>
    <property type="match status" value="1"/>
</dbReference>
<feature type="modified residue" description="4-aspartylphosphate" evidence="8">
    <location>
        <position position="969"/>
    </location>
</feature>
<dbReference type="SUPFAM" id="SSF52172">
    <property type="entry name" value="CheY-like"/>
    <property type="match status" value="3"/>
</dbReference>
<feature type="transmembrane region" description="Helical" evidence="10">
    <location>
        <begin position="178"/>
        <end position="199"/>
    </location>
</feature>
<dbReference type="SMART" id="SM00387">
    <property type="entry name" value="HATPase_c"/>
    <property type="match status" value="1"/>
</dbReference>
<dbReference type="SMART" id="SM00388">
    <property type="entry name" value="HisKA"/>
    <property type="match status" value="1"/>
</dbReference>
<dbReference type="Pfam" id="PF02518">
    <property type="entry name" value="HATPase_c"/>
    <property type="match status" value="1"/>
</dbReference>
<evidence type="ECO:0000256" key="10">
    <source>
        <dbReference type="SAM" id="Phobius"/>
    </source>
</evidence>
<dbReference type="Proteomes" id="UP000244193">
    <property type="component" value="Chromosome"/>
</dbReference>
<dbReference type="GO" id="GO:0000155">
    <property type="term" value="F:phosphorelay sensor kinase activity"/>
    <property type="evidence" value="ECO:0007669"/>
    <property type="project" value="InterPro"/>
</dbReference>
<reference evidence="14 15" key="1">
    <citation type="submission" date="2018-04" db="EMBL/GenBank/DDBJ databases">
        <title>Genome sequencing of Flavobacterium sp. HYN0048.</title>
        <authorList>
            <person name="Yi H."/>
            <person name="Baek C."/>
        </authorList>
    </citation>
    <scope>NUCLEOTIDE SEQUENCE [LARGE SCALE GENOMIC DNA]</scope>
    <source>
        <strain evidence="14 15">HYN0048</strain>
    </source>
</reference>
<dbReference type="CDD" id="cd16922">
    <property type="entry name" value="HATPase_EvgS-ArcB-TorS-like"/>
    <property type="match status" value="1"/>
</dbReference>
<feature type="domain" description="HAMP" evidence="13">
    <location>
        <begin position="223"/>
        <end position="272"/>
    </location>
</feature>
<feature type="modified residue" description="4-aspartylphosphate" evidence="8">
    <location>
        <position position="847"/>
    </location>
</feature>
<dbReference type="SUPFAM" id="SSF55781">
    <property type="entry name" value="GAF domain-like"/>
    <property type="match status" value="1"/>
</dbReference>
<dbReference type="CDD" id="cd17546">
    <property type="entry name" value="REC_hyHK_CKI1_RcsC-like"/>
    <property type="match status" value="1"/>
</dbReference>
<dbReference type="Pfam" id="PF00512">
    <property type="entry name" value="HisKA"/>
    <property type="match status" value="1"/>
</dbReference>
<dbReference type="CDD" id="cd06225">
    <property type="entry name" value="HAMP"/>
    <property type="match status" value="1"/>
</dbReference>
<dbReference type="PROSITE" id="PS50885">
    <property type="entry name" value="HAMP"/>
    <property type="match status" value="1"/>
</dbReference>
<comment type="subcellular location">
    <subcellularLocation>
        <location evidence="2">Membrane</location>
    </subcellularLocation>
</comment>
<dbReference type="EC" id="2.7.13.3" evidence="3"/>
<dbReference type="OrthoDB" id="9811889at2"/>
<evidence type="ECO:0000256" key="8">
    <source>
        <dbReference type="PROSITE-ProRule" id="PRU00169"/>
    </source>
</evidence>
<evidence type="ECO:0000259" key="13">
    <source>
        <dbReference type="PROSITE" id="PS50885"/>
    </source>
</evidence>
<dbReference type="Gene3D" id="1.10.287.130">
    <property type="match status" value="1"/>
</dbReference>
<dbReference type="InterPro" id="IPR029016">
    <property type="entry name" value="GAF-like_dom_sf"/>
</dbReference>
<evidence type="ECO:0000313" key="14">
    <source>
        <dbReference type="EMBL" id="AWA30201.1"/>
    </source>
</evidence>
<dbReference type="Pfam" id="PF05227">
    <property type="entry name" value="CHASE3"/>
    <property type="match status" value="1"/>
</dbReference>
<dbReference type="InterPro" id="IPR036890">
    <property type="entry name" value="HATPase_C_sf"/>
</dbReference>
<dbReference type="InterPro" id="IPR003660">
    <property type="entry name" value="HAMP_dom"/>
</dbReference>
<dbReference type="InterPro" id="IPR003594">
    <property type="entry name" value="HATPase_dom"/>
</dbReference>
<dbReference type="CDD" id="cd00156">
    <property type="entry name" value="REC"/>
    <property type="match status" value="1"/>
</dbReference>
<evidence type="ECO:0000256" key="7">
    <source>
        <dbReference type="ARBA" id="ARBA00023012"/>
    </source>
</evidence>
<feature type="modified residue" description="4-aspartylphosphate" evidence="8">
    <location>
        <position position="1114"/>
    </location>
</feature>
<dbReference type="Pfam" id="PF13185">
    <property type="entry name" value="GAF_2"/>
    <property type="match status" value="1"/>
</dbReference>
<dbReference type="RefSeq" id="WP_108370821.1">
    <property type="nucleotide sequence ID" value="NZ_CP028811.1"/>
</dbReference>
<dbReference type="SUPFAM" id="SSF55874">
    <property type="entry name" value="ATPase domain of HSP90 chaperone/DNA topoisomerase II/histidine kinase"/>
    <property type="match status" value="1"/>
</dbReference>
<proteinExistence type="predicted"/>
<evidence type="ECO:0000313" key="15">
    <source>
        <dbReference type="Proteomes" id="UP000244193"/>
    </source>
</evidence>
<dbReference type="InterPro" id="IPR004358">
    <property type="entry name" value="Sig_transdc_His_kin-like_C"/>
</dbReference>
<dbReference type="CDD" id="cd00082">
    <property type="entry name" value="HisKA"/>
    <property type="match status" value="1"/>
</dbReference>
<dbReference type="Gene3D" id="3.30.565.10">
    <property type="entry name" value="Histidine kinase-like ATPase, C-terminal domain"/>
    <property type="match status" value="1"/>
</dbReference>
<dbReference type="GO" id="GO:0016020">
    <property type="term" value="C:membrane"/>
    <property type="evidence" value="ECO:0007669"/>
    <property type="project" value="UniProtKB-SubCell"/>
</dbReference>
<evidence type="ECO:0000256" key="1">
    <source>
        <dbReference type="ARBA" id="ARBA00000085"/>
    </source>
</evidence>
<dbReference type="SMART" id="SM00065">
    <property type="entry name" value="GAF"/>
    <property type="match status" value="1"/>
</dbReference>
<evidence type="ECO:0000256" key="3">
    <source>
        <dbReference type="ARBA" id="ARBA00012438"/>
    </source>
</evidence>
<dbReference type="Gene3D" id="3.40.50.2300">
    <property type="match status" value="3"/>
</dbReference>
<dbReference type="SUPFAM" id="SSF158472">
    <property type="entry name" value="HAMP domain-like"/>
    <property type="match status" value="1"/>
</dbReference>
<dbReference type="PRINTS" id="PR00344">
    <property type="entry name" value="BCTRLSENSOR"/>
</dbReference>